<dbReference type="InterPro" id="IPR000086">
    <property type="entry name" value="NUDIX_hydrolase_dom"/>
</dbReference>
<dbReference type="InterPro" id="IPR045121">
    <property type="entry name" value="CoAse"/>
</dbReference>
<comment type="cofactor">
    <cofactor evidence="2">
        <name>Mg(2+)</name>
        <dbReference type="ChEBI" id="CHEBI:18420"/>
    </cofactor>
</comment>
<evidence type="ECO:0000313" key="11">
    <source>
        <dbReference type="Proteomes" id="UP000320244"/>
    </source>
</evidence>
<feature type="transmembrane region" description="Helical" evidence="8">
    <location>
        <begin position="176"/>
        <end position="195"/>
    </location>
</feature>
<keyword evidence="3" id="KW-0479">Metal-binding</keyword>
<feature type="domain" description="Nudix hydrolase" evidence="9">
    <location>
        <begin position="32"/>
        <end position="172"/>
    </location>
</feature>
<dbReference type="Pfam" id="PF00293">
    <property type="entry name" value="NUDIX"/>
    <property type="match status" value="1"/>
</dbReference>
<dbReference type="PANTHER" id="PTHR12992">
    <property type="entry name" value="NUDIX HYDROLASE"/>
    <property type="match status" value="1"/>
</dbReference>
<dbReference type="OrthoDB" id="9802805at2"/>
<comment type="cofactor">
    <cofactor evidence="1">
        <name>Mn(2+)</name>
        <dbReference type="ChEBI" id="CHEBI:29035"/>
    </cofactor>
</comment>
<sequence length="214" mass="23708">MTRLPVPDWLQRLREQAHDQGSFFTQGEAEQGRRSAVLMLFGASDDGGEDVVLTERAATMRHHASQVSFPGGSADPADTDPTDTAMREAREEIGLSPDGVEILGELPAIPLSVSGFKVTPVIAWWAHPSPVHAAIQTEVARVARVRLRDLTDPANRFTAVHPDREFAAPAFEVDGLYIWGFTAMILSATLTMAGLERPWDQDDRRPVPERFRRR</sequence>
<evidence type="ECO:0000256" key="3">
    <source>
        <dbReference type="ARBA" id="ARBA00022723"/>
    </source>
</evidence>
<keyword evidence="4" id="KW-0378">Hydrolase</keyword>
<dbReference type="GO" id="GO:0010945">
    <property type="term" value="F:coenzyme A diphosphatase activity"/>
    <property type="evidence" value="ECO:0007669"/>
    <property type="project" value="InterPro"/>
</dbReference>
<feature type="region of interest" description="Disordered" evidence="7">
    <location>
        <begin position="63"/>
        <end position="82"/>
    </location>
</feature>
<dbReference type="Proteomes" id="UP000320244">
    <property type="component" value="Unassembled WGS sequence"/>
</dbReference>
<keyword evidence="8" id="KW-1133">Transmembrane helix</keyword>
<dbReference type="PROSITE" id="PS51462">
    <property type="entry name" value="NUDIX"/>
    <property type="match status" value="1"/>
</dbReference>
<dbReference type="SUPFAM" id="SSF55811">
    <property type="entry name" value="Nudix"/>
    <property type="match status" value="1"/>
</dbReference>
<evidence type="ECO:0000256" key="8">
    <source>
        <dbReference type="SAM" id="Phobius"/>
    </source>
</evidence>
<reference evidence="10 11" key="2">
    <citation type="submission" date="2019-08" db="EMBL/GenBank/DDBJ databases">
        <title>Jejuicoccus antrihumi gen. nov., sp. nov., a new member of the family Dermacoccaceae isolated from a cave.</title>
        <authorList>
            <person name="Schumann P."/>
            <person name="Kim I.S."/>
        </authorList>
    </citation>
    <scope>NUCLEOTIDE SEQUENCE [LARGE SCALE GENOMIC DNA]</scope>
    <source>
        <strain evidence="10 11">C5-26</strain>
    </source>
</reference>
<keyword evidence="6" id="KW-0464">Manganese</keyword>
<evidence type="ECO:0000259" key="9">
    <source>
        <dbReference type="PROSITE" id="PS51462"/>
    </source>
</evidence>
<protein>
    <submittedName>
        <fullName evidence="10">CoA pyrophosphatase</fullName>
    </submittedName>
</protein>
<keyword evidence="8" id="KW-0472">Membrane</keyword>
<evidence type="ECO:0000256" key="4">
    <source>
        <dbReference type="ARBA" id="ARBA00022801"/>
    </source>
</evidence>
<evidence type="ECO:0000256" key="1">
    <source>
        <dbReference type="ARBA" id="ARBA00001936"/>
    </source>
</evidence>
<dbReference type="PANTHER" id="PTHR12992:SF11">
    <property type="entry name" value="MITOCHONDRIAL COENZYME A DIPHOSPHATASE NUDT8"/>
    <property type="match status" value="1"/>
</dbReference>
<organism evidence="10 11">
    <name type="scientific">Leekyejoonella antrihumi</name>
    <dbReference type="NCBI Taxonomy" id="1660198"/>
    <lineage>
        <taxon>Bacteria</taxon>
        <taxon>Bacillati</taxon>
        <taxon>Actinomycetota</taxon>
        <taxon>Actinomycetes</taxon>
        <taxon>Micrococcales</taxon>
        <taxon>Dermacoccaceae</taxon>
        <taxon>Leekyejoonella</taxon>
    </lineage>
</organism>
<evidence type="ECO:0000313" key="10">
    <source>
        <dbReference type="EMBL" id="TWP34320.1"/>
    </source>
</evidence>
<dbReference type="Gene3D" id="3.90.79.10">
    <property type="entry name" value="Nucleoside Triphosphate Pyrophosphohydrolase"/>
    <property type="match status" value="1"/>
</dbReference>
<keyword evidence="8" id="KW-0812">Transmembrane</keyword>
<gene>
    <name evidence="10" type="ORF">FGL98_17975</name>
</gene>
<dbReference type="RefSeq" id="WP_146319015.1">
    <property type="nucleotide sequence ID" value="NZ_VCQV01000029.1"/>
</dbReference>
<evidence type="ECO:0000256" key="7">
    <source>
        <dbReference type="SAM" id="MobiDB-lite"/>
    </source>
</evidence>
<evidence type="ECO:0000256" key="5">
    <source>
        <dbReference type="ARBA" id="ARBA00022842"/>
    </source>
</evidence>
<dbReference type="CDD" id="cd03426">
    <property type="entry name" value="NUDIX_CoAse_Nudt7"/>
    <property type="match status" value="1"/>
</dbReference>
<name>A0A563DVM0_9MICO</name>
<dbReference type="AlphaFoldDB" id="A0A563DVM0"/>
<accession>A0A563DVM0</accession>
<comment type="caution">
    <text evidence="10">The sequence shown here is derived from an EMBL/GenBank/DDBJ whole genome shotgun (WGS) entry which is preliminary data.</text>
</comment>
<keyword evidence="11" id="KW-1185">Reference proteome</keyword>
<proteinExistence type="predicted"/>
<dbReference type="InterPro" id="IPR015797">
    <property type="entry name" value="NUDIX_hydrolase-like_dom_sf"/>
</dbReference>
<reference evidence="10 11" key="1">
    <citation type="submission" date="2019-05" db="EMBL/GenBank/DDBJ databases">
        <authorList>
            <person name="Lee S.D."/>
        </authorList>
    </citation>
    <scope>NUCLEOTIDE SEQUENCE [LARGE SCALE GENOMIC DNA]</scope>
    <source>
        <strain evidence="10 11">C5-26</strain>
    </source>
</reference>
<keyword evidence="5" id="KW-0460">Magnesium</keyword>
<dbReference type="GO" id="GO:0046872">
    <property type="term" value="F:metal ion binding"/>
    <property type="evidence" value="ECO:0007669"/>
    <property type="project" value="UniProtKB-KW"/>
</dbReference>
<evidence type="ECO:0000256" key="6">
    <source>
        <dbReference type="ARBA" id="ARBA00023211"/>
    </source>
</evidence>
<dbReference type="EMBL" id="VCQV01000029">
    <property type="protein sequence ID" value="TWP34320.1"/>
    <property type="molecule type" value="Genomic_DNA"/>
</dbReference>
<evidence type="ECO:0000256" key="2">
    <source>
        <dbReference type="ARBA" id="ARBA00001946"/>
    </source>
</evidence>